<proteinExistence type="predicted"/>
<keyword evidence="2" id="KW-0472">Membrane</keyword>
<feature type="transmembrane region" description="Helical" evidence="2">
    <location>
        <begin position="111"/>
        <end position="130"/>
    </location>
</feature>
<evidence type="ECO:0000256" key="2">
    <source>
        <dbReference type="SAM" id="Phobius"/>
    </source>
</evidence>
<accession>A0A2T0R7F8</accession>
<dbReference type="PANTHER" id="PTHR43156:SF2">
    <property type="entry name" value="STAGE II SPORULATION PROTEIN E"/>
    <property type="match status" value="1"/>
</dbReference>
<evidence type="ECO:0000313" key="5">
    <source>
        <dbReference type="Proteomes" id="UP000238083"/>
    </source>
</evidence>
<comment type="caution">
    <text evidence="4">The sequence shown here is derived from an EMBL/GenBank/DDBJ whole genome shotgun (WGS) entry which is preliminary data.</text>
</comment>
<keyword evidence="5" id="KW-1185">Reference proteome</keyword>
<feature type="domain" description="PPM-type phosphatase" evidence="3">
    <location>
        <begin position="168"/>
        <end position="375"/>
    </location>
</feature>
<gene>
    <name evidence="4" type="ORF">CLV37_10255</name>
</gene>
<dbReference type="InterPro" id="IPR052016">
    <property type="entry name" value="Bact_Sigma-Reg"/>
</dbReference>
<organism evidence="4 5">
    <name type="scientific">Kineococcus rhizosphaerae</name>
    <dbReference type="NCBI Taxonomy" id="559628"/>
    <lineage>
        <taxon>Bacteria</taxon>
        <taxon>Bacillati</taxon>
        <taxon>Actinomycetota</taxon>
        <taxon>Actinomycetes</taxon>
        <taxon>Kineosporiales</taxon>
        <taxon>Kineosporiaceae</taxon>
        <taxon>Kineococcus</taxon>
    </lineage>
</organism>
<keyword evidence="2" id="KW-0812">Transmembrane</keyword>
<evidence type="ECO:0000256" key="1">
    <source>
        <dbReference type="ARBA" id="ARBA00022801"/>
    </source>
</evidence>
<feature type="transmembrane region" description="Helical" evidence="2">
    <location>
        <begin position="42"/>
        <end position="58"/>
    </location>
</feature>
<dbReference type="EMBL" id="PVZF01000002">
    <property type="protein sequence ID" value="PRY17099.1"/>
    <property type="molecule type" value="Genomic_DNA"/>
</dbReference>
<dbReference type="SMART" id="SM00331">
    <property type="entry name" value="PP2C_SIG"/>
    <property type="match status" value="1"/>
</dbReference>
<dbReference type="InterPro" id="IPR036457">
    <property type="entry name" value="PPM-type-like_dom_sf"/>
</dbReference>
<dbReference type="GO" id="GO:0016791">
    <property type="term" value="F:phosphatase activity"/>
    <property type="evidence" value="ECO:0007669"/>
    <property type="project" value="TreeGrafter"/>
</dbReference>
<dbReference type="Pfam" id="PF07228">
    <property type="entry name" value="SpoIIE"/>
    <property type="match status" value="1"/>
</dbReference>
<dbReference type="Proteomes" id="UP000238083">
    <property type="component" value="Unassembled WGS sequence"/>
</dbReference>
<keyword evidence="1" id="KW-0378">Hydrolase</keyword>
<feature type="transmembrane region" description="Helical" evidence="2">
    <location>
        <begin position="64"/>
        <end position="81"/>
    </location>
</feature>
<reference evidence="4 5" key="1">
    <citation type="submission" date="2018-03" db="EMBL/GenBank/DDBJ databases">
        <title>Genomic Encyclopedia of Archaeal and Bacterial Type Strains, Phase II (KMG-II): from individual species to whole genera.</title>
        <authorList>
            <person name="Goeker M."/>
        </authorList>
    </citation>
    <scope>NUCLEOTIDE SEQUENCE [LARGE SCALE GENOMIC DNA]</scope>
    <source>
        <strain evidence="4 5">DSM 19711</strain>
    </source>
</reference>
<feature type="transmembrane region" description="Helical" evidence="2">
    <location>
        <begin position="86"/>
        <end position="105"/>
    </location>
</feature>
<dbReference type="SUPFAM" id="SSF81606">
    <property type="entry name" value="PP2C-like"/>
    <property type="match status" value="1"/>
</dbReference>
<dbReference type="Gene3D" id="3.60.40.10">
    <property type="entry name" value="PPM-type phosphatase domain"/>
    <property type="match status" value="1"/>
</dbReference>
<dbReference type="PANTHER" id="PTHR43156">
    <property type="entry name" value="STAGE II SPORULATION PROTEIN E-RELATED"/>
    <property type="match status" value="1"/>
</dbReference>
<evidence type="ECO:0000259" key="3">
    <source>
        <dbReference type="SMART" id="SM00331"/>
    </source>
</evidence>
<protein>
    <submittedName>
        <fullName evidence="4">Stage II sporulation protein E</fullName>
    </submittedName>
</protein>
<name>A0A2T0R7F8_9ACTN</name>
<dbReference type="InterPro" id="IPR001932">
    <property type="entry name" value="PPM-type_phosphatase-like_dom"/>
</dbReference>
<evidence type="ECO:0000313" key="4">
    <source>
        <dbReference type="EMBL" id="PRY17099.1"/>
    </source>
</evidence>
<sequence length="377" mass="39542">MRTLGSMERRSAPRARPVHHPSLFGAARRADLRRLLTRPPQGLALVLLVAVVLAVGLVSASTRVVTLTSLVPVALVGSLVLRYRRMVVLAVAVMVAVAVSGLLRPASWPPLTPSFVVVTALTVLMAVVFARGRERLGLTGYLGEAMLVDLRDRLLAQGRPPQLPPGWHAEGLLRPAHGDAFSGDVLLSSVVGDHLEVALVDVSGKGQDAGSRGLLLSGAFGGLLGALPPHEFLPAANRYVLRQNWFEGFATAVHVAVDLTSGKVTVSSAGHPPAVHAHGAHDAELLEGAAGPVLGLVPEAEFTAVTTTLEPGDALLVYSDGVVEQRDVDLGEGIGALVRRLLTLPVGQRTGSLGRLVDDVAPGEADDRTALMLWRDA</sequence>
<dbReference type="AlphaFoldDB" id="A0A2T0R7F8"/>
<keyword evidence="2" id="KW-1133">Transmembrane helix</keyword>